<organism evidence="1 2">
    <name type="scientific">Mola mola</name>
    <name type="common">Ocean sunfish</name>
    <name type="synonym">Tetraodon mola</name>
    <dbReference type="NCBI Taxonomy" id="94237"/>
    <lineage>
        <taxon>Eukaryota</taxon>
        <taxon>Metazoa</taxon>
        <taxon>Chordata</taxon>
        <taxon>Craniata</taxon>
        <taxon>Vertebrata</taxon>
        <taxon>Euteleostomi</taxon>
        <taxon>Actinopterygii</taxon>
        <taxon>Neopterygii</taxon>
        <taxon>Teleostei</taxon>
        <taxon>Neoteleostei</taxon>
        <taxon>Acanthomorphata</taxon>
        <taxon>Eupercaria</taxon>
        <taxon>Tetraodontiformes</taxon>
        <taxon>Molidae</taxon>
        <taxon>Mola</taxon>
    </lineage>
</organism>
<reference evidence="1" key="1">
    <citation type="submission" date="2025-08" db="UniProtKB">
        <authorList>
            <consortium name="Ensembl"/>
        </authorList>
    </citation>
    <scope>IDENTIFICATION</scope>
</reference>
<protein>
    <submittedName>
        <fullName evidence="1">Uncharacterized protein</fullName>
    </submittedName>
</protein>
<dbReference type="Proteomes" id="UP000261620">
    <property type="component" value="Unplaced"/>
</dbReference>
<accession>A0A3Q3X9F6</accession>
<evidence type="ECO:0000313" key="2">
    <source>
        <dbReference type="Proteomes" id="UP000261620"/>
    </source>
</evidence>
<dbReference type="Ensembl" id="ENSMMOT00000025328.1">
    <property type="protein sequence ID" value="ENSMMOP00000024910.1"/>
    <property type="gene ID" value="ENSMMOG00000018930.1"/>
</dbReference>
<reference evidence="1" key="2">
    <citation type="submission" date="2025-09" db="UniProtKB">
        <authorList>
            <consortium name="Ensembl"/>
        </authorList>
    </citation>
    <scope>IDENTIFICATION</scope>
</reference>
<dbReference type="AlphaFoldDB" id="A0A3Q3X9F6"/>
<sequence length="132" mass="14967">MDLKETVELVLSPTFNDESIQYLRTRYKKIQVHIQLLSGSEFRLLPKHHYIEHYLDLIVPESIAIVVEDELVLSDIPNLADALALLFGLMNALLLASPRNLIHTFTFIQKVLIGLDDGKPLKPCGLNLKMTC</sequence>
<name>A0A3Q3X9F6_MOLML</name>
<keyword evidence="2" id="KW-1185">Reference proteome</keyword>
<proteinExistence type="predicted"/>
<evidence type="ECO:0000313" key="1">
    <source>
        <dbReference type="Ensembl" id="ENSMMOP00000024910.1"/>
    </source>
</evidence>